<keyword evidence="1" id="KW-0732">Signal</keyword>
<dbReference type="EMBL" id="JAGFBM010000004">
    <property type="protein sequence ID" value="MBO3084991.1"/>
    <property type="molecule type" value="Genomic_DNA"/>
</dbReference>
<dbReference type="RefSeq" id="WP_208210122.1">
    <property type="nucleotide sequence ID" value="NZ_CP074404.1"/>
</dbReference>
<evidence type="ECO:0000313" key="2">
    <source>
        <dbReference type="EMBL" id="MBO3084991.1"/>
    </source>
</evidence>
<accession>A0ABS3SGW4</accession>
<comment type="caution">
    <text evidence="2">The sequence shown here is derived from an EMBL/GenBank/DDBJ whole genome shotgun (WGS) entry which is preliminary data.</text>
</comment>
<name>A0ABS3SGW4_9CELL</name>
<protein>
    <recommendedName>
        <fullName evidence="4">Big-1 domain-containing protein</fullName>
    </recommendedName>
</protein>
<keyword evidence="3" id="KW-1185">Reference proteome</keyword>
<sequence length="137" mass="13401">MASIKSKKSRKGLAVALAVLGVAGLSLASASQLSLSGTPQLQAGVNNVAGCQTTPIAVAFTTPTIAGGEYKSTSITLSSFDAACTTAGAKFKVALLDTNGAVVQETAAANVATGVATIALTTATPNTIGKVAVTIFS</sequence>
<feature type="signal peptide" evidence="1">
    <location>
        <begin position="1"/>
        <end position="28"/>
    </location>
</feature>
<feature type="chain" id="PRO_5046306937" description="Big-1 domain-containing protein" evidence="1">
    <location>
        <begin position="29"/>
        <end position="137"/>
    </location>
</feature>
<evidence type="ECO:0000256" key="1">
    <source>
        <dbReference type="SAM" id="SignalP"/>
    </source>
</evidence>
<gene>
    <name evidence="2" type="ORF">J4035_10090</name>
</gene>
<proteinExistence type="predicted"/>
<organism evidence="2 3">
    <name type="scientific">Cellulomonas fengjieae</name>
    <dbReference type="NCBI Taxonomy" id="2819978"/>
    <lineage>
        <taxon>Bacteria</taxon>
        <taxon>Bacillati</taxon>
        <taxon>Actinomycetota</taxon>
        <taxon>Actinomycetes</taxon>
        <taxon>Micrococcales</taxon>
        <taxon>Cellulomonadaceae</taxon>
        <taxon>Cellulomonas</taxon>
    </lineage>
</organism>
<dbReference type="Proteomes" id="UP000678317">
    <property type="component" value="Unassembled WGS sequence"/>
</dbReference>
<evidence type="ECO:0000313" key="3">
    <source>
        <dbReference type="Proteomes" id="UP000678317"/>
    </source>
</evidence>
<reference evidence="2 3" key="1">
    <citation type="submission" date="2021-03" db="EMBL/GenBank/DDBJ databases">
        <title>novel species in genus Cellulomonas.</title>
        <authorList>
            <person name="Zhang G."/>
        </authorList>
    </citation>
    <scope>NUCLEOTIDE SEQUENCE [LARGE SCALE GENOMIC DNA]</scope>
    <source>
        <strain evidence="3">zg-ZUI188</strain>
    </source>
</reference>
<evidence type="ECO:0008006" key="4">
    <source>
        <dbReference type="Google" id="ProtNLM"/>
    </source>
</evidence>